<proteinExistence type="predicted"/>
<dbReference type="Proteomes" id="UP000026249">
    <property type="component" value="Unassembled WGS sequence"/>
</dbReference>
<protein>
    <submittedName>
        <fullName evidence="1">Uncharacterized protein</fullName>
    </submittedName>
</protein>
<evidence type="ECO:0000313" key="1">
    <source>
        <dbReference type="EMBL" id="KAJ56705.1"/>
    </source>
</evidence>
<organism evidence="1 2">
    <name type="scientific">Actibacterium mucosum KCTC 23349</name>
    <dbReference type="NCBI Taxonomy" id="1454373"/>
    <lineage>
        <taxon>Bacteria</taxon>
        <taxon>Pseudomonadati</taxon>
        <taxon>Pseudomonadota</taxon>
        <taxon>Alphaproteobacteria</taxon>
        <taxon>Rhodobacterales</taxon>
        <taxon>Roseobacteraceae</taxon>
        <taxon>Actibacterium</taxon>
    </lineage>
</organism>
<sequence>MQVHLMNFDHCFVDFATVVPNSFPIYDPVFIICYDPKIDLNKRMATVFAPECAPVQWPS</sequence>
<accession>A0A037ZJT4</accession>
<dbReference type="EMBL" id="JFKE01000002">
    <property type="protein sequence ID" value="KAJ56705.1"/>
    <property type="molecule type" value="Genomic_DNA"/>
</dbReference>
<gene>
    <name evidence="1" type="ORF">ACMU_07125</name>
</gene>
<comment type="caution">
    <text evidence="1">The sequence shown here is derived from an EMBL/GenBank/DDBJ whole genome shotgun (WGS) entry which is preliminary data.</text>
</comment>
<evidence type="ECO:0000313" key="2">
    <source>
        <dbReference type="Proteomes" id="UP000026249"/>
    </source>
</evidence>
<keyword evidence="2" id="KW-1185">Reference proteome</keyword>
<name>A0A037ZJT4_9RHOB</name>
<dbReference type="AlphaFoldDB" id="A0A037ZJT4"/>
<reference evidence="1 2" key="1">
    <citation type="submission" date="2014-03" db="EMBL/GenBank/DDBJ databases">
        <title>Draft Genome Sequence of Actibacterium mucosum KCTC 23349, a Marine Alphaproteobacterium with Complex Ionic Requirements Isolated from Mediterranean Seawater at Malvarrosa Beach, Valencia, Spain.</title>
        <authorList>
            <person name="Arahal D.R."/>
            <person name="Shao Z."/>
            <person name="Lai Q."/>
            <person name="Pujalte M.J."/>
        </authorList>
    </citation>
    <scope>NUCLEOTIDE SEQUENCE [LARGE SCALE GENOMIC DNA]</scope>
    <source>
        <strain evidence="1 2">KCTC 23349</strain>
    </source>
</reference>